<accession>A0ABQ9VWL6</accession>
<reference evidence="2 3" key="1">
    <citation type="submission" date="2023-05" db="EMBL/GenBank/DDBJ databases">
        <title>B98-5 Cell Line De Novo Hybrid Assembly: An Optical Mapping Approach.</title>
        <authorList>
            <person name="Kananen K."/>
            <person name="Auerbach J.A."/>
            <person name="Kautto E."/>
            <person name="Blachly J.S."/>
        </authorList>
    </citation>
    <scope>NUCLEOTIDE SEQUENCE [LARGE SCALE GENOMIC DNA]</scope>
    <source>
        <strain evidence="2">B95-8</strain>
        <tissue evidence="2">Cell line</tissue>
    </source>
</reference>
<name>A0ABQ9VWL6_SAGOE</name>
<feature type="compositionally biased region" description="Basic and acidic residues" evidence="1">
    <location>
        <begin position="1"/>
        <end position="15"/>
    </location>
</feature>
<evidence type="ECO:0000256" key="1">
    <source>
        <dbReference type="SAM" id="MobiDB-lite"/>
    </source>
</evidence>
<gene>
    <name evidence="2" type="ORF">P7K49_012284</name>
</gene>
<comment type="caution">
    <text evidence="2">The sequence shown here is derived from an EMBL/GenBank/DDBJ whole genome shotgun (WGS) entry which is preliminary data.</text>
</comment>
<protein>
    <submittedName>
        <fullName evidence="2">Uncharacterized protein</fullName>
    </submittedName>
</protein>
<sequence>MNHTSEENTDTESRPNDNFFATPGPTIQQLGKSGLCALDCQVVSVELFHAGPSQGHMGLATVDNFLDELLAADLCQIHRLLSKYNSNVATPIAIKAMPPSKRFLKHGQNIRDASNKELNLQASSKLNQAISQLQVRSMKVHSGAGEVLRKSSTLLEMQWYSWSHEGN</sequence>
<proteinExistence type="predicted"/>
<dbReference type="Proteomes" id="UP001266305">
    <property type="component" value="Unassembled WGS sequence"/>
</dbReference>
<dbReference type="EMBL" id="JASSZA010000005">
    <property type="protein sequence ID" value="KAK2112537.1"/>
    <property type="molecule type" value="Genomic_DNA"/>
</dbReference>
<organism evidence="2 3">
    <name type="scientific">Saguinus oedipus</name>
    <name type="common">Cotton-top tamarin</name>
    <name type="synonym">Oedipomidas oedipus</name>
    <dbReference type="NCBI Taxonomy" id="9490"/>
    <lineage>
        <taxon>Eukaryota</taxon>
        <taxon>Metazoa</taxon>
        <taxon>Chordata</taxon>
        <taxon>Craniata</taxon>
        <taxon>Vertebrata</taxon>
        <taxon>Euteleostomi</taxon>
        <taxon>Mammalia</taxon>
        <taxon>Eutheria</taxon>
        <taxon>Euarchontoglires</taxon>
        <taxon>Primates</taxon>
        <taxon>Haplorrhini</taxon>
        <taxon>Platyrrhini</taxon>
        <taxon>Cebidae</taxon>
        <taxon>Callitrichinae</taxon>
        <taxon>Saguinus</taxon>
    </lineage>
</organism>
<evidence type="ECO:0000313" key="2">
    <source>
        <dbReference type="EMBL" id="KAK2112537.1"/>
    </source>
</evidence>
<feature type="region of interest" description="Disordered" evidence="1">
    <location>
        <begin position="1"/>
        <end position="24"/>
    </location>
</feature>
<evidence type="ECO:0000313" key="3">
    <source>
        <dbReference type="Proteomes" id="UP001266305"/>
    </source>
</evidence>
<keyword evidence="3" id="KW-1185">Reference proteome</keyword>